<feature type="compositionally biased region" description="Acidic residues" evidence="7">
    <location>
        <begin position="29"/>
        <end position="47"/>
    </location>
</feature>
<dbReference type="PANTHER" id="PTHR13028:SF0">
    <property type="entry name" value="RRNA-PROCESSING PROTEIN EBP2-RELATED"/>
    <property type="match status" value="1"/>
</dbReference>
<keyword evidence="4" id="KW-0690">Ribosome biogenesis</keyword>
<evidence type="ECO:0000313" key="8">
    <source>
        <dbReference type="EMBL" id="KHJ87445.1"/>
    </source>
</evidence>
<feature type="region of interest" description="Disordered" evidence="7">
    <location>
        <begin position="1"/>
        <end position="69"/>
    </location>
</feature>
<organism evidence="8 9">
    <name type="scientific">Oesophagostomum dentatum</name>
    <name type="common">Nodular worm</name>
    <dbReference type="NCBI Taxonomy" id="61180"/>
    <lineage>
        <taxon>Eukaryota</taxon>
        <taxon>Metazoa</taxon>
        <taxon>Ecdysozoa</taxon>
        <taxon>Nematoda</taxon>
        <taxon>Chromadorea</taxon>
        <taxon>Rhabditida</taxon>
        <taxon>Rhabditina</taxon>
        <taxon>Rhabditomorpha</taxon>
        <taxon>Strongyloidea</taxon>
        <taxon>Strongylidae</taxon>
        <taxon>Oesophagostomum</taxon>
    </lineage>
</organism>
<dbReference type="GO" id="GO:0005730">
    <property type="term" value="C:nucleolus"/>
    <property type="evidence" value="ECO:0007669"/>
    <property type="project" value="UniProtKB-SubCell"/>
</dbReference>
<dbReference type="Proteomes" id="UP000053660">
    <property type="component" value="Unassembled WGS sequence"/>
</dbReference>
<keyword evidence="6" id="KW-0539">Nucleus</keyword>
<feature type="compositionally biased region" description="Basic and acidic residues" evidence="7">
    <location>
        <begin position="307"/>
        <end position="322"/>
    </location>
</feature>
<reference evidence="8 9" key="1">
    <citation type="submission" date="2014-03" db="EMBL/GenBank/DDBJ databases">
        <title>Draft genome of the hookworm Oesophagostomum dentatum.</title>
        <authorList>
            <person name="Mitreva M."/>
        </authorList>
    </citation>
    <scope>NUCLEOTIDE SEQUENCE [LARGE SCALE GENOMIC DNA]</scope>
    <source>
        <strain evidence="8 9">OD-Hann</strain>
    </source>
</reference>
<name>A0A0B1SW60_OESDE</name>
<comment type="similarity">
    <text evidence="3">Belongs to the EBP2 family.</text>
</comment>
<evidence type="ECO:0000256" key="4">
    <source>
        <dbReference type="ARBA" id="ARBA00022517"/>
    </source>
</evidence>
<dbReference type="PANTHER" id="PTHR13028">
    <property type="entry name" value="RRNA PROCESSING PROTEIN EBNA1-BINDING PROTEIN-RELATED"/>
    <property type="match status" value="1"/>
</dbReference>
<dbReference type="GO" id="GO:0006364">
    <property type="term" value="P:rRNA processing"/>
    <property type="evidence" value="ECO:0007669"/>
    <property type="project" value="TreeGrafter"/>
</dbReference>
<dbReference type="Pfam" id="PF05890">
    <property type="entry name" value="Ebp2"/>
    <property type="match status" value="1"/>
</dbReference>
<evidence type="ECO:0000256" key="7">
    <source>
        <dbReference type="SAM" id="MobiDB-lite"/>
    </source>
</evidence>
<comment type="subcellular location">
    <subcellularLocation>
        <location evidence="2">Nucleus</location>
        <location evidence="2">Nucleolus</location>
    </subcellularLocation>
</comment>
<feature type="compositionally biased region" description="Basic residues" evidence="7">
    <location>
        <begin position="334"/>
        <end position="350"/>
    </location>
</feature>
<accession>A0A0B1SW60</accession>
<evidence type="ECO:0000313" key="9">
    <source>
        <dbReference type="Proteomes" id="UP000053660"/>
    </source>
</evidence>
<dbReference type="InterPro" id="IPR008610">
    <property type="entry name" value="Ebp2"/>
</dbReference>
<evidence type="ECO:0000256" key="3">
    <source>
        <dbReference type="ARBA" id="ARBA00007336"/>
    </source>
</evidence>
<comment type="function">
    <text evidence="1">Required for the processing of the 27S pre-rRNA.</text>
</comment>
<keyword evidence="9" id="KW-1185">Reference proteome</keyword>
<evidence type="ECO:0000256" key="5">
    <source>
        <dbReference type="ARBA" id="ARBA00023054"/>
    </source>
</evidence>
<protein>
    <submittedName>
        <fullName evidence="8">Eukaryotic rRNA processing protein EBP2</fullName>
    </submittedName>
</protein>
<evidence type="ECO:0000256" key="6">
    <source>
        <dbReference type="ARBA" id="ARBA00023242"/>
    </source>
</evidence>
<keyword evidence="5" id="KW-0175">Coiled coil</keyword>
<feature type="compositionally biased region" description="Basic residues" evidence="7">
    <location>
        <begin position="1"/>
        <end position="12"/>
    </location>
</feature>
<dbReference type="GO" id="GO:0030687">
    <property type="term" value="C:preribosome, large subunit precursor"/>
    <property type="evidence" value="ECO:0007669"/>
    <property type="project" value="TreeGrafter"/>
</dbReference>
<dbReference type="GO" id="GO:0042273">
    <property type="term" value="P:ribosomal large subunit biogenesis"/>
    <property type="evidence" value="ECO:0007669"/>
    <property type="project" value="TreeGrafter"/>
</dbReference>
<proteinExistence type="inferred from homology"/>
<sequence length="350" mass="39905">MKKKSMKVKRVAKSGLPKLSRKRKASTEPEVESSDEDELPVLDEPEVEEKPTTIEVPANSDSDDEGDSDKELQIALRDGLLKTDRLNYLVQTKRPIINKTAEMREKIAEFAKKLPWIETVDVTTKSTLTKDMIDNDFEREMQFYQQAEKAVQLAVPRLLSMGIKVIRPSDYYAEMAKSDGHMQKVRKRLLKIQEGKERQEAIRRMREEKKYAAKVQKDVLDKRNSEKKQLMEAVKKHKKGMKQQLEDMLNNVKRMGLDQDDEAAPSGSSKQRPVNKFGHSKPGRGFDAKKQWKSQKFGYGGKKKGSKRNDKESFESISDGKGKFGGGGFGGKSFHGKVRRGGARSRGRRR</sequence>
<dbReference type="EMBL" id="KN557744">
    <property type="protein sequence ID" value="KHJ87445.1"/>
    <property type="molecule type" value="Genomic_DNA"/>
</dbReference>
<feature type="region of interest" description="Disordered" evidence="7">
    <location>
        <begin position="258"/>
        <end position="350"/>
    </location>
</feature>
<dbReference type="OrthoDB" id="443772at2759"/>
<evidence type="ECO:0000256" key="2">
    <source>
        <dbReference type="ARBA" id="ARBA00004604"/>
    </source>
</evidence>
<feature type="compositionally biased region" description="Gly residues" evidence="7">
    <location>
        <begin position="323"/>
        <end position="333"/>
    </location>
</feature>
<evidence type="ECO:0000256" key="1">
    <source>
        <dbReference type="ARBA" id="ARBA00003387"/>
    </source>
</evidence>
<dbReference type="AlphaFoldDB" id="A0A0B1SW60"/>
<gene>
    <name evidence="8" type="ORF">OESDEN_12780</name>
</gene>
<dbReference type="GO" id="GO:0034399">
    <property type="term" value="C:nuclear periphery"/>
    <property type="evidence" value="ECO:0007669"/>
    <property type="project" value="TreeGrafter"/>
</dbReference>